<dbReference type="GO" id="GO:0006979">
    <property type="term" value="P:response to oxidative stress"/>
    <property type="evidence" value="ECO:0007669"/>
    <property type="project" value="TreeGrafter"/>
</dbReference>
<dbReference type="AlphaFoldDB" id="A0A1G9KJX9"/>
<evidence type="ECO:0000256" key="1">
    <source>
        <dbReference type="ARBA" id="ARBA00009796"/>
    </source>
</evidence>
<dbReference type="PANTHER" id="PTHR10681">
    <property type="entry name" value="THIOREDOXIN PEROXIDASE"/>
    <property type="match status" value="1"/>
</dbReference>
<dbReference type="InterPro" id="IPR024706">
    <property type="entry name" value="Peroxiredoxin_AhpC-typ"/>
</dbReference>
<evidence type="ECO:0000313" key="9">
    <source>
        <dbReference type="Proteomes" id="UP000199476"/>
    </source>
</evidence>
<organism evidence="8 9">
    <name type="scientific">Halarsenatibacter silvermanii</name>
    <dbReference type="NCBI Taxonomy" id="321763"/>
    <lineage>
        <taxon>Bacteria</taxon>
        <taxon>Bacillati</taxon>
        <taxon>Bacillota</taxon>
        <taxon>Clostridia</taxon>
        <taxon>Halanaerobiales</taxon>
        <taxon>Halarsenatibacteraceae</taxon>
        <taxon>Halarsenatibacter</taxon>
    </lineage>
</organism>
<keyword evidence="3" id="KW-0049">Antioxidant</keyword>
<dbReference type="GO" id="GO:0033554">
    <property type="term" value="P:cellular response to stress"/>
    <property type="evidence" value="ECO:0007669"/>
    <property type="project" value="TreeGrafter"/>
</dbReference>
<evidence type="ECO:0000256" key="4">
    <source>
        <dbReference type="ARBA" id="ARBA00023002"/>
    </source>
</evidence>
<dbReference type="InterPro" id="IPR013766">
    <property type="entry name" value="Thioredoxin_domain"/>
</dbReference>
<keyword evidence="4" id="KW-0560">Oxidoreductase</keyword>
<dbReference type="Gene3D" id="3.40.30.10">
    <property type="entry name" value="Glutaredoxin"/>
    <property type="match status" value="1"/>
</dbReference>
<feature type="region of interest" description="Disordered" evidence="6">
    <location>
        <begin position="110"/>
        <end position="147"/>
    </location>
</feature>
<dbReference type="SUPFAM" id="SSF52833">
    <property type="entry name" value="Thioredoxin-like"/>
    <property type="match status" value="1"/>
</dbReference>
<dbReference type="STRING" id="321763.SAMN04488692_10535"/>
<evidence type="ECO:0000256" key="5">
    <source>
        <dbReference type="ARBA" id="ARBA00023284"/>
    </source>
</evidence>
<name>A0A1G9KJX9_9FIRM</name>
<dbReference type="GO" id="GO:0008379">
    <property type="term" value="F:thioredoxin peroxidase activity"/>
    <property type="evidence" value="ECO:0007669"/>
    <property type="project" value="TreeGrafter"/>
</dbReference>
<feature type="domain" description="Thioredoxin" evidence="7">
    <location>
        <begin position="1"/>
        <end position="110"/>
    </location>
</feature>
<dbReference type="InterPro" id="IPR000866">
    <property type="entry name" value="AhpC/TSA"/>
</dbReference>
<dbReference type="PANTHER" id="PTHR10681:SF121">
    <property type="entry name" value="ALKYL HYDROPEROXIDE REDUCTASE C"/>
    <property type="match status" value="1"/>
</dbReference>
<keyword evidence="2" id="KW-0575">Peroxidase</keyword>
<dbReference type="GO" id="GO:0045454">
    <property type="term" value="P:cell redox homeostasis"/>
    <property type="evidence" value="ECO:0007669"/>
    <property type="project" value="TreeGrafter"/>
</dbReference>
<evidence type="ECO:0000256" key="2">
    <source>
        <dbReference type="ARBA" id="ARBA00022559"/>
    </source>
</evidence>
<dbReference type="EMBL" id="FNGO01000005">
    <property type="protein sequence ID" value="SDL49817.1"/>
    <property type="molecule type" value="Genomic_DNA"/>
</dbReference>
<sequence>MAAVAARYEELTDLNTEVLSVSVDSHFTHKVWDEEELTKFVDGGIPFPMLADPGGDIGRAYNVYDEDMKVNLRGRFLIDPEGILQASEVLNEPVGRNVDEIIRQVEAFQENAETDEATPEGWTPGDSTLEPGPSLVGRVHEEWGKEE</sequence>
<proteinExistence type="inferred from homology"/>
<dbReference type="Pfam" id="PF00578">
    <property type="entry name" value="AhpC-TSA"/>
    <property type="match status" value="1"/>
</dbReference>
<evidence type="ECO:0000256" key="3">
    <source>
        <dbReference type="ARBA" id="ARBA00022862"/>
    </source>
</evidence>
<dbReference type="GO" id="GO:0005829">
    <property type="term" value="C:cytosol"/>
    <property type="evidence" value="ECO:0007669"/>
    <property type="project" value="TreeGrafter"/>
</dbReference>
<protein>
    <submittedName>
        <fullName evidence="8">Peroxiredoxin (Alkyl hydroperoxide reductase subunit C)</fullName>
    </submittedName>
</protein>
<gene>
    <name evidence="8" type="ORF">SAMN04488692_10535</name>
</gene>
<accession>A0A1G9KJX9</accession>
<dbReference type="PROSITE" id="PS51352">
    <property type="entry name" value="THIOREDOXIN_2"/>
    <property type="match status" value="1"/>
</dbReference>
<feature type="compositionally biased region" description="Basic and acidic residues" evidence="6">
    <location>
        <begin position="138"/>
        <end position="147"/>
    </location>
</feature>
<evidence type="ECO:0000259" key="7">
    <source>
        <dbReference type="PROSITE" id="PS51352"/>
    </source>
</evidence>
<keyword evidence="9" id="KW-1185">Reference proteome</keyword>
<dbReference type="Pfam" id="PF10417">
    <property type="entry name" value="1-cysPrx_C"/>
    <property type="match status" value="1"/>
</dbReference>
<dbReference type="InterPro" id="IPR050217">
    <property type="entry name" value="Peroxiredoxin"/>
</dbReference>
<dbReference type="GO" id="GO:0042744">
    <property type="term" value="P:hydrogen peroxide catabolic process"/>
    <property type="evidence" value="ECO:0007669"/>
    <property type="project" value="TreeGrafter"/>
</dbReference>
<evidence type="ECO:0000313" key="8">
    <source>
        <dbReference type="EMBL" id="SDL49817.1"/>
    </source>
</evidence>
<dbReference type="PIRSF" id="PIRSF000239">
    <property type="entry name" value="AHPC"/>
    <property type="match status" value="1"/>
</dbReference>
<comment type="similarity">
    <text evidence="1">Belongs to the peroxiredoxin family. AhpC/Prx1 subfamily.</text>
</comment>
<evidence type="ECO:0000256" key="6">
    <source>
        <dbReference type="SAM" id="MobiDB-lite"/>
    </source>
</evidence>
<dbReference type="InterPro" id="IPR019479">
    <property type="entry name" value="Peroxiredoxin_C"/>
</dbReference>
<keyword evidence="5" id="KW-0676">Redox-active center</keyword>
<reference evidence="8 9" key="1">
    <citation type="submission" date="2016-10" db="EMBL/GenBank/DDBJ databases">
        <authorList>
            <person name="de Groot N.N."/>
        </authorList>
    </citation>
    <scope>NUCLEOTIDE SEQUENCE [LARGE SCALE GENOMIC DNA]</scope>
    <source>
        <strain evidence="8 9">SLAS-1</strain>
    </source>
</reference>
<dbReference type="Proteomes" id="UP000199476">
    <property type="component" value="Unassembled WGS sequence"/>
</dbReference>
<dbReference type="InterPro" id="IPR036249">
    <property type="entry name" value="Thioredoxin-like_sf"/>
</dbReference>